<evidence type="ECO:0000313" key="1">
    <source>
        <dbReference type="EMBL" id="QTA84432.1"/>
    </source>
</evidence>
<dbReference type="Proteomes" id="UP000663722">
    <property type="component" value="Chromosome"/>
</dbReference>
<accession>A0A975GKB0</accession>
<dbReference type="KEGG" id="dmm:dnm_004280"/>
<organism evidence="1 2">
    <name type="scientific">Desulfonema magnum</name>
    <dbReference type="NCBI Taxonomy" id="45655"/>
    <lineage>
        <taxon>Bacteria</taxon>
        <taxon>Pseudomonadati</taxon>
        <taxon>Thermodesulfobacteriota</taxon>
        <taxon>Desulfobacteria</taxon>
        <taxon>Desulfobacterales</taxon>
        <taxon>Desulfococcaceae</taxon>
        <taxon>Desulfonema</taxon>
    </lineage>
</organism>
<sequence>MRKLPSLWPGVERIQYLCVFLESINLSSLRSVPLITSGFQSLLTTDLLSGHAQELFNVLTSKVRWDYLGSQKCLSLKI</sequence>
<reference evidence="1" key="1">
    <citation type="journal article" date="2021" name="Microb. Physiol.">
        <title>Proteogenomic Insights into the Physiology of Marine, Sulfate-Reducing, Filamentous Desulfonema limicola and Desulfonema magnum.</title>
        <authorList>
            <person name="Schnaars V."/>
            <person name="Wohlbrand L."/>
            <person name="Scheve S."/>
            <person name="Hinrichs C."/>
            <person name="Reinhardt R."/>
            <person name="Rabus R."/>
        </authorList>
    </citation>
    <scope>NUCLEOTIDE SEQUENCE</scope>
    <source>
        <strain evidence="1">4be13</strain>
    </source>
</reference>
<name>A0A975GKB0_9BACT</name>
<dbReference type="RefSeq" id="WP_207680921.1">
    <property type="nucleotide sequence ID" value="NZ_CP061800.1"/>
</dbReference>
<proteinExistence type="predicted"/>
<dbReference type="EMBL" id="CP061800">
    <property type="protein sequence ID" value="QTA84432.1"/>
    <property type="molecule type" value="Genomic_DNA"/>
</dbReference>
<gene>
    <name evidence="1" type="ORF">dnm_004280</name>
</gene>
<dbReference type="AlphaFoldDB" id="A0A975GKB0"/>
<protein>
    <submittedName>
        <fullName evidence="1">Uncharacterized protein</fullName>
    </submittedName>
</protein>
<evidence type="ECO:0000313" key="2">
    <source>
        <dbReference type="Proteomes" id="UP000663722"/>
    </source>
</evidence>
<keyword evidence="2" id="KW-1185">Reference proteome</keyword>